<dbReference type="Gene3D" id="4.10.1060.50">
    <property type="match status" value="1"/>
</dbReference>
<dbReference type="InterPro" id="IPR038587">
    <property type="entry name" value="Ribosomal_eL40_sf"/>
</dbReference>
<dbReference type="AlphaFoldDB" id="A0A1M7S076"/>
<dbReference type="Proteomes" id="UP000184010">
    <property type="component" value="Unassembled WGS sequence"/>
</dbReference>
<dbReference type="RefSeq" id="WP_178371591.1">
    <property type="nucleotide sequence ID" value="NZ_FRDN01000003.1"/>
</dbReference>
<name>A0A1M7S076_9FIRM</name>
<reference evidence="2" key="1">
    <citation type="submission" date="2016-12" db="EMBL/GenBank/DDBJ databases">
        <authorList>
            <person name="Varghese N."/>
            <person name="Submissions S."/>
        </authorList>
    </citation>
    <scope>NUCLEOTIDE SEQUENCE [LARGE SCALE GENOMIC DNA]</scope>
    <source>
        <strain evidence="2">DSM 11544</strain>
    </source>
</reference>
<gene>
    <name evidence="1" type="ORF">SAMN02745215_00332</name>
</gene>
<accession>A0A1M7S076</accession>
<organism evidence="1 2">
    <name type="scientific">Desulfitobacterium chlororespirans DSM 11544</name>
    <dbReference type="NCBI Taxonomy" id="1121395"/>
    <lineage>
        <taxon>Bacteria</taxon>
        <taxon>Bacillati</taxon>
        <taxon>Bacillota</taxon>
        <taxon>Clostridia</taxon>
        <taxon>Eubacteriales</taxon>
        <taxon>Desulfitobacteriaceae</taxon>
        <taxon>Desulfitobacterium</taxon>
    </lineage>
</organism>
<proteinExistence type="predicted"/>
<evidence type="ECO:0008006" key="3">
    <source>
        <dbReference type="Google" id="ProtNLM"/>
    </source>
</evidence>
<evidence type="ECO:0000313" key="2">
    <source>
        <dbReference type="Proteomes" id="UP000184010"/>
    </source>
</evidence>
<evidence type="ECO:0000313" key="1">
    <source>
        <dbReference type="EMBL" id="SHN51895.1"/>
    </source>
</evidence>
<sequence>MCFRPPSAQKPVKCPQCGALNPAISKKCIKCKTELEKEPESKAENKD</sequence>
<keyword evidence="2" id="KW-1185">Reference proteome</keyword>
<protein>
    <recommendedName>
        <fullName evidence="3">Zinc-ribbon domain-containing protein</fullName>
    </recommendedName>
</protein>
<dbReference type="EMBL" id="FRDN01000003">
    <property type="protein sequence ID" value="SHN51895.1"/>
    <property type="molecule type" value="Genomic_DNA"/>
</dbReference>